<sequence length="50" mass="5494">MPVAHRLPPQGGGHTRHLSFHFVTDFRGEANEVMWAAVVVGGTAVKGRRR</sequence>
<reference evidence="1 2" key="1">
    <citation type="submission" date="2017-02" db="EMBL/GenBank/DDBJ databases">
        <authorList>
            <person name="Peterson S.W."/>
        </authorList>
    </citation>
    <scope>NUCLEOTIDE SEQUENCE [LARGE SCALE GENOMIC DNA]</scope>
    <source>
        <strain evidence="1 2">DSM 45154</strain>
    </source>
</reference>
<gene>
    <name evidence="1" type="ORF">SAMN02745673_01767</name>
</gene>
<proteinExistence type="predicted"/>
<evidence type="ECO:0000313" key="2">
    <source>
        <dbReference type="Proteomes" id="UP000190637"/>
    </source>
</evidence>
<protein>
    <submittedName>
        <fullName evidence="1">Uncharacterized protein</fullName>
    </submittedName>
</protein>
<evidence type="ECO:0000313" key="1">
    <source>
        <dbReference type="EMBL" id="SJZ89753.1"/>
    </source>
</evidence>
<dbReference type="EMBL" id="FUWS01000004">
    <property type="protein sequence ID" value="SJZ89753.1"/>
    <property type="molecule type" value="Genomic_DNA"/>
</dbReference>
<dbReference type="AlphaFoldDB" id="A0A1T4PDV3"/>
<keyword evidence="2" id="KW-1185">Reference proteome</keyword>
<organism evidence="1 2">
    <name type="scientific">Marinactinospora thermotolerans DSM 45154</name>
    <dbReference type="NCBI Taxonomy" id="1122192"/>
    <lineage>
        <taxon>Bacteria</taxon>
        <taxon>Bacillati</taxon>
        <taxon>Actinomycetota</taxon>
        <taxon>Actinomycetes</taxon>
        <taxon>Streptosporangiales</taxon>
        <taxon>Nocardiopsidaceae</taxon>
        <taxon>Marinactinospora</taxon>
    </lineage>
</organism>
<name>A0A1T4PDV3_9ACTN</name>
<accession>A0A1T4PDV3</accession>
<dbReference type="Proteomes" id="UP000190637">
    <property type="component" value="Unassembled WGS sequence"/>
</dbReference>